<protein>
    <recommendedName>
        <fullName evidence="4">Cytochrome c-552/4 domain-containing protein</fullName>
    </recommendedName>
</protein>
<dbReference type="RefSeq" id="WP_168375327.1">
    <property type="nucleotide sequence ID" value="NZ_JAAXMD010000274.1"/>
</dbReference>
<evidence type="ECO:0000256" key="1">
    <source>
        <dbReference type="SAM" id="MobiDB-lite"/>
    </source>
</evidence>
<organism evidence="2 3">
    <name type="scientific">Streptomyces galbus</name>
    <dbReference type="NCBI Taxonomy" id="33898"/>
    <lineage>
        <taxon>Bacteria</taxon>
        <taxon>Bacillati</taxon>
        <taxon>Actinomycetota</taxon>
        <taxon>Actinomycetes</taxon>
        <taxon>Kitasatosporales</taxon>
        <taxon>Streptomycetaceae</taxon>
        <taxon>Streptomyces</taxon>
    </lineage>
</organism>
<evidence type="ECO:0000313" key="3">
    <source>
        <dbReference type="Proteomes" id="UP000744032"/>
    </source>
</evidence>
<accession>A0ABX1IP78</accession>
<feature type="region of interest" description="Disordered" evidence="1">
    <location>
        <begin position="23"/>
        <end position="51"/>
    </location>
</feature>
<keyword evidence="3" id="KW-1185">Reference proteome</keyword>
<dbReference type="EMBL" id="JAAXMD010000274">
    <property type="protein sequence ID" value="NKQ27433.1"/>
    <property type="molecule type" value="Genomic_DNA"/>
</dbReference>
<dbReference type="Proteomes" id="UP000744032">
    <property type="component" value="Unassembled WGS sequence"/>
</dbReference>
<evidence type="ECO:0000313" key="2">
    <source>
        <dbReference type="EMBL" id="NKQ27433.1"/>
    </source>
</evidence>
<gene>
    <name evidence="2" type="ORF">HF200_24210</name>
</gene>
<proteinExistence type="predicted"/>
<name>A0ABX1IP78_STRGB</name>
<feature type="compositionally biased region" description="Polar residues" evidence="1">
    <location>
        <begin position="39"/>
        <end position="51"/>
    </location>
</feature>
<sequence length="85" mass="9270">MVILGLLVTGLFFPHDVQKHCQAGIDDDDKSQEDPSPGISGSYQEDAEQNSYNGKTCGDCHVTLYDRALFQAPADARHVISFSPT</sequence>
<comment type="caution">
    <text evidence="2">The sequence shown here is derived from an EMBL/GenBank/DDBJ whole genome shotgun (WGS) entry which is preliminary data.</text>
</comment>
<reference evidence="2 3" key="1">
    <citation type="submission" date="2020-04" db="EMBL/GenBank/DDBJ databases">
        <title>Genome sequence of Streptomyces galbus strain I339.</title>
        <authorList>
            <person name="Silva E.A.N."/>
            <person name="Merces M."/>
            <person name="Castelo Branco A.P.O.T."/>
            <person name="Vasconcelos P.C."/>
            <person name="Costa N.P."/>
            <person name="Marinho G.C.S."/>
            <person name="Oliveira C.J.B."/>
            <person name="Araujo D."/>
            <person name="Rodrigues Junior V.S."/>
            <person name="Almeida R."/>
            <person name="Silva Filho U.R."/>
            <person name="Andrade A.S.A."/>
            <person name="Cibulski S.P."/>
        </authorList>
    </citation>
    <scope>NUCLEOTIDE SEQUENCE [LARGE SCALE GENOMIC DNA]</scope>
    <source>
        <strain evidence="2 3">I339</strain>
    </source>
</reference>
<evidence type="ECO:0008006" key="4">
    <source>
        <dbReference type="Google" id="ProtNLM"/>
    </source>
</evidence>